<dbReference type="Gene3D" id="2.60.120.260">
    <property type="entry name" value="Galactose-binding domain-like"/>
    <property type="match status" value="1"/>
</dbReference>
<dbReference type="InterPro" id="IPR008979">
    <property type="entry name" value="Galactose-bd-like_sf"/>
</dbReference>
<keyword evidence="9" id="KW-1185">Reference proteome</keyword>
<evidence type="ECO:0000313" key="8">
    <source>
        <dbReference type="EMBL" id="RZS89992.1"/>
    </source>
</evidence>
<dbReference type="GO" id="GO:0004566">
    <property type="term" value="F:beta-glucuronidase activity"/>
    <property type="evidence" value="ECO:0007669"/>
    <property type="project" value="UniProtKB-EC"/>
</dbReference>
<evidence type="ECO:0000313" key="9">
    <source>
        <dbReference type="Proteomes" id="UP000293638"/>
    </source>
</evidence>
<dbReference type="PRINTS" id="PR00132">
    <property type="entry name" value="GLHYDRLASE2"/>
</dbReference>
<organism evidence="8 9">
    <name type="scientific">Motilibacter rhizosphaerae</name>
    <dbReference type="NCBI Taxonomy" id="598652"/>
    <lineage>
        <taxon>Bacteria</taxon>
        <taxon>Bacillati</taxon>
        <taxon>Actinomycetota</taxon>
        <taxon>Actinomycetes</taxon>
        <taxon>Motilibacterales</taxon>
        <taxon>Motilibacteraceae</taxon>
        <taxon>Motilibacter</taxon>
    </lineage>
</organism>
<evidence type="ECO:0000256" key="4">
    <source>
        <dbReference type="ARBA" id="ARBA00022801"/>
    </source>
</evidence>
<evidence type="ECO:0000256" key="3">
    <source>
        <dbReference type="ARBA" id="ARBA00016205"/>
    </source>
</evidence>
<evidence type="ECO:0000256" key="1">
    <source>
        <dbReference type="ARBA" id="ARBA00007401"/>
    </source>
</evidence>
<dbReference type="EC" id="3.2.1.31" evidence="2"/>
<dbReference type="Proteomes" id="UP000293638">
    <property type="component" value="Unassembled WGS sequence"/>
</dbReference>
<dbReference type="GO" id="GO:0030246">
    <property type="term" value="F:carbohydrate binding"/>
    <property type="evidence" value="ECO:0007669"/>
    <property type="project" value="TreeGrafter"/>
</dbReference>
<comment type="similarity">
    <text evidence="1">Belongs to the glycosyl hydrolase 2 family.</text>
</comment>
<dbReference type="RefSeq" id="WP_130492516.1">
    <property type="nucleotide sequence ID" value="NZ_SGXD01000002.1"/>
</dbReference>
<evidence type="ECO:0000256" key="5">
    <source>
        <dbReference type="ARBA" id="ARBA00023295"/>
    </source>
</evidence>
<protein>
    <recommendedName>
        <fullName evidence="3">Beta-glucuronidase</fullName>
        <ecNumber evidence="2">3.2.1.31</ecNumber>
    </recommendedName>
</protein>
<dbReference type="InterPro" id="IPR006104">
    <property type="entry name" value="Glyco_hydro_2_N"/>
</dbReference>
<dbReference type="PROSITE" id="PS00719">
    <property type="entry name" value="GLYCOSYL_HYDROL_F2_1"/>
    <property type="match status" value="1"/>
</dbReference>
<dbReference type="SUPFAM" id="SSF49303">
    <property type="entry name" value="beta-Galactosidase/glucuronidase domain"/>
    <property type="match status" value="1"/>
</dbReference>
<dbReference type="Gene3D" id="2.60.40.10">
    <property type="entry name" value="Immunoglobulins"/>
    <property type="match status" value="1"/>
</dbReference>
<keyword evidence="4" id="KW-0378">Hydrolase</keyword>
<evidence type="ECO:0000256" key="2">
    <source>
        <dbReference type="ARBA" id="ARBA00012761"/>
    </source>
</evidence>
<sequence>MLAPRESTSREHRRLDGLWDFALDRDGRGRAEHWERGPLPGARPMPVPASWNDLVTDRDEREHAGEVWYQREVRVPRASAGRRTVLRLDAATHAATVWVDGTEVARHEGGYTPFEAEVTGLVHGRETVRVTVCVDNRLSLHTIPPGVLVEEEGRPPRQVWFHDFENYSGLHRPVWLLTTPTAYVADVVVRTGLAGGAGTVAYDVTTVGEGRTSVRLLDADGAQVAAQEGASGELVVPGAVPWRPGAAYLYTLEVRHGEDVYPLAVGIRTVRVEGARLLVNDEPVELHGFGMHEDVALRGKGHDDARMVRDFALLRWIGANSFRTSHYPYAEEVLDLADREGVLVISETAAVGLHLSLMTGVTIRGESTFGPGAIDEVTQRAHLQAVRELVERDRNHPCVIAWSIANEPDTRVPEARDYFAPLFAEARRLDPTRPVTFANVAGAGPDVCTVSGLADLLCLNRYYGWYVDQGDLAAAEAHLEAELRAWRAAYDKPVLLSELGADAVAGLHSLHARMWSEEYQRELLAMTLRVLRRVDGVIGEHVWNFADFATAQQFHRVVGNRKGVFTRDREPKQVAHWLREQWRGGYSGGWPQA</sequence>
<dbReference type="PANTHER" id="PTHR10066">
    <property type="entry name" value="BETA-GLUCURONIDASE"/>
    <property type="match status" value="1"/>
</dbReference>
<dbReference type="SUPFAM" id="SSF51445">
    <property type="entry name" value="(Trans)glycosidases"/>
    <property type="match status" value="1"/>
</dbReference>
<dbReference type="InterPro" id="IPR017853">
    <property type="entry name" value="GH"/>
</dbReference>
<dbReference type="InterPro" id="IPR023230">
    <property type="entry name" value="Glyco_hydro_2_CS"/>
</dbReference>
<dbReference type="Pfam" id="PF02836">
    <property type="entry name" value="Glyco_hydro_2_C"/>
    <property type="match status" value="1"/>
</dbReference>
<dbReference type="GO" id="GO:0019391">
    <property type="term" value="P:glucuronoside catabolic process"/>
    <property type="evidence" value="ECO:0007669"/>
    <property type="project" value="TreeGrafter"/>
</dbReference>
<comment type="caution">
    <text evidence="8">The sequence shown here is derived from an EMBL/GenBank/DDBJ whole genome shotgun (WGS) entry which is preliminary data.</text>
</comment>
<dbReference type="SUPFAM" id="SSF49785">
    <property type="entry name" value="Galactose-binding domain-like"/>
    <property type="match status" value="1"/>
</dbReference>
<name>A0A4Q7NU89_9ACTN</name>
<dbReference type="FunFam" id="3.20.20.80:FF:000080">
    <property type="entry name" value="Beta-glucuronidase UidA"/>
    <property type="match status" value="1"/>
</dbReference>
<dbReference type="NCBIfam" id="NF007538">
    <property type="entry name" value="PRK10150.1"/>
    <property type="match status" value="1"/>
</dbReference>
<dbReference type="InterPro" id="IPR006101">
    <property type="entry name" value="Glyco_hydro_2"/>
</dbReference>
<dbReference type="InterPro" id="IPR006103">
    <property type="entry name" value="Glyco_hydro_2_cat"/>
</dbReference>
<proteinExistence type="inferred from homology"/>
<evidence type="ECO:0000259" key="6">
    <source>
        <dbReference type="Pfam" id="PF02836"/>
    </source>
</evidence>
<dbReference type="AlphaFoldDB" id="A0A4Q7NU89"/>
<accession>A0A4Q7NU89</accession>
<dbReference type="InterPro" id="IPR013783">
    <property type="entry name" value="Ig-like_fold"/>
</dbReference>
<dbReference type="GO" id="GO:0005975">
    <property type="term" value="P:carbohydrate metabolic process"/>
    <property type="evidence" value="ECO:0007669"/>
    <property type="project" value="InterPro"/>
</dbReference>
<dbReference type="Gene3D" id="3.20.20.80">
    <property type="entry name" value="Glycosidases"/>
    <property type="match status" value="1"/>
</dbReference>
<dbReference type="OrthoDB" id="9762066at2"/>
<dbReference type="Pfam" id="PF02837">
    <property type="entry name" value="Glyco_hydro_2_N"/>
    <property type="match status" value="1"/>
</dbReference>
<keyword evidence="5" id="KW-0326">Glycosidase</keyword>
<evidence type="ECO:0000259" key="7">
    <source>
        <dbReference type="Pfam" id="PF02837"/>
    </source>
</evidence>
<gene>
    <name evidence="8" type="ORF">EV189_1774</name>
</gene>
<dbReference type="EMBL" id="SGXD01000002">
    <property type="protein sequence ID" value="RZS89992.1"/>
    <property type="molecule type" value="Genomic_DNA"/>
</dbReference>
<dbReference type="PANTHER" id="PTHR10066:SF67">
    <property type="entry name" value="BETA-GLUCURONIDASE"/>
    <property type="match status" value="1"/>
</dbReference>
<dbReference type="InterPro" id="IPR036156">
    <property type="entry name" value="Beta-gal/glucu_dom_sf"/>
</dbReference>
<reference evidence="8 9" key="1">
    <citation type="submission" date="2019-02" db="EMBL/GenBank/DDBJ databases">
        <title>Genomic Encyclopedia of Type Strains, Phase IV (KMG-IV): sequencing the most valuable type-strain genomes for metagenomic binning, comparative biology and taxonomic classification.</title>
        <authorList>
            <person name="Goeker M."/>
        </authorList>
    </citation>
    <scope>NUCLEOTIDE SEQUENCE [LARGE SCALE GENOMIC DNA]</scope>
    <source>
        <strain evidence="8 9">DSM 45622</strain>
    </source>
</reference>
<feature type="domain" description="Glycosyl hydrolases family 2 sugar binding" evidence="7">
    <location>
        <begin position="13"/>
        <end position="180"/>
    </location>
</feature>
<feature type="domain" description="Glycoside hydrolase family 2 catalytic" evidence="6">
    <location>
        <begin position="270"/>
        <end position="583"/>
    </location>
</feature>